<keyword evidence="4" id="KW-1185">Reference proteome</keyword>
<feature type="compositionally biased region" description="Acidic residues" evidence="1">
    <location>
        <begin position="17"/>
        <end position="31"/>
    </location>
</feature>
<keyword evidence="2" id="KW-1133">Transmembrane helix</keyword>
<name>A0ABD5R772_9EURY</name>
<reference evidence="3 4" key="1">
    <citation type="journal article" date="2019" name="Int. J. Syst. Evol. Microbiol.">
        <title>The Global Catalogue of Microorganisms (GCM) 10K type strain sequencing project: providing services to taxonomists for standard genome sequencing and annotation.</title>
        <authorList>
            <consortium name="The Broad Institute Genomics Platform"/>
            <consortium name="The Broad Institute Genome Sequencing Center for Infectious Disease"/>
            <person name="Wu L."/>
            <person name="Ma J."/>
        </authorList>
    </citation>
    <scope>NUCLEOTIDE SEQUENCE [LARGE SCALE GENOMIC DNA]</scope>
    <source>
        <strain evidence="3 4">CGMCC 1.12237</strain>
    </source>
</reference>
<dbReference type="EMBL" id="JBHSKX010000001">
    <property type="protein sequence ID" value="MFC5365747.1"/>
    <property type="molecule type" value="Genomic_DNA"/>
</dbReference>
<dbReference type="Proteomes" id="UP001596201">
    <property type="component" value="Unassembled WGS sequence"/>
</dbReference>
<feature type="region of interest" description="Disordered" evidence="1">
    <location>
        <begin position="1"/>
        <end position="59"/>
    </location>
</feature>
<organism evidence="3 4">
    <name type="scientific">Salinirubrum litoreum</name>
    <dbReference type="NCBI Taxonomy" id="1126234"/>
    <lineage>
        <taxon>Archaea</taxon>
        <taxon>Methanobacteriati</taxon>
        <taxon>Methanobacteriota</taxon>
        <taxon>Stenosarchaea group</taxon>
        <taxon>Halobacteria</taxon>
        <taxon>Halobacteriales</taxon>
        <taxon>Haloferacaceae</taxon>
        <taxon>Salinirubrum</taxon>
    </lineage>
</organism>
<dbReference type="RefSeq" id="WP_227228971.1">
    <property type="nucleotide sequence ID" value="NZ_JAJCVJ010000001.1"/>
</dbReference>
<gene>
    <name evidence="3" type="ORF">ACFPJ5_02270</name>
</gene>
<proteinExistence type="predicted"/>
<evidence type="ECO:0008006" key="5">
    <source>
        <dbReference type="Google" id="ProtNLM"/>
    </source>
</evidence>
<accession>A0ABD5R772</accession>
<protein>
    <recommendedName>
        <fullName evidence="5">PH domain-containing protein</fullName>
    </recommendedName>
</protein>
<feature type="compositionally biased region" description="Basic and acidic residues" evidence="1">
    <location>
        <begin position="1"/>
        <end position="13"/>
    </location>
</feature>
<sequence length="224" mass="23547">MRSSRRDARRLLADGDTSADSDSPGDPDVPADPDVSADATPSSADSEHPSPPPAPRFSDVQRVRDTDLFVSLFVTLFPTLVLVAGAVLWSAPTDPRALAGLAAITLVVAACLAFAYATRLVVTVDDDGLTVHVEPFDRRPLTVTHAEITDYRVEPDTPTGHGIALGSGRHAWWLDSITYGVGDGECVHVDRADGRPVHVGSARAAELVAALDQANDGSTGTTTD</sequence>
<evidence type="ECO:0000256" key="1">
    <source>
        <dbReference type="SAM" id="MobiDB-lite"/>
    </source>
</evidence>
<feature type="transmembrane region" description="Helical" evidence="2">
    <location>
        <begin position="97"/>
        <end position="117"/>
    </location>
</feature>
<dbReference type="AlphaFoldDB" id="A0ABD5R772"/>
<evidence type="ECO:0000313" key="4">
    <source>
        <dbReference type="Proteomes" id="UP001596201"/>
    </source>
</evidence>
<feature type="transmembrane region" description="Helical" evidence="2">
    <location>
        <begin position="68"/>
        <end position="91"/>
    </location>
</feature>
<evidence type="ECO:0000313" key="3">
    <source>
        <dbReference type="EMBL" id="MFC5365747.1"/>
    </source>
</evidence>
<comment type="caution">
    <text evidence="3">The sequence shown here is derived from an EMBL/GenBank/DDBJ whole genome shotgun (WGS) entry which is preliminary data.</text>
</comment>
<evidence type="ECO:0000256" key="2">
    <source>
        <dbReference type="SAM" id="Phobius"/>
    </source>
</evidence>
<feature type="compositionally biased region" description="Low complexity" evidence="1">
    <location>
        <begin position="32"/>
        <end position="44"/>
    </location>
</feature>
<keyword evidence="2" id="KW-0472">Membrane</keyword>
<keyword evidence="2" id="KW-0812">Transmembrane</keyword>